<comment type="caution">
    <text evidence="1">The sequence shown here is derived from an EMBL/GenBank/DDBJ whole genome shotgun (WGS) entry which is preliminary data.</text>
</comment>
<dbReference type="RefSeq" id="WP_307152897.1">
    <property type="nucleotide sequence ID" value="NZ_JAUSUK010000001.1"/>
</dbReference>
<accession>A0ABU0C285</accession>
<gene>
    <name evidence="1" type="ORF">J2R99_000479</name>
</gene>
<keyword evidence="2" id="KW-1185">Reference proteome</keyword>
<organism evidence="1 2">
    <name type="scientific">Rhodopseudomonas julia</name>
    <dbReference type="NCBI Taxonomy" id="200617"/>
    <lineage>
        <taxon>Bacteria</taxon>
        <taxon>Pseudomonadati</taxon>
        <taxon>Pseudomonadota</taxon>
        <taxon>Alphaproteobacteria</taxon>
        <taxon>Hyphomicrobiales</taxon>
        <taxon>Nitrobacteraceae</taxon>
        <taxon>Rhodopseudomonas</taxon>
    </lineage>
</organism>
<reference evidence="1 2" key="1">
    <citation type="submission" date="2023-07" db="EMBL/GenBank/DDBJ databases">
        <title>Genomic Encyclopedia of Type Strains, Phase IV (KMG-IV): sequencing the most valuable type-strain genomes for metagenomic binning, comparative biology and taxonomic classification.</title>
        <authorList>
            <person name="Goeker M."/>
        </authorList>
    </citation>
    <scope>NUCLEOTIDE SEQUENCE [LARGE SCALE GENOMIC DNA]</scope>
    <source>
        <strain evidence="1 2">DSM 11549</strain>
    </source>
</reference>
<name>A0ABU0C285_9BRAD</name>
<dbReference type="EMBL" id="JAUSUK010000001">
    <property type="protein sequence ID" value="MDQ0324630.1"/>
    <property type="molecule type" value="Genomic_DNA"/>
</dbReference>
<protein>
    <submittedName>
        <fullName evidence="1">Uncharacterized protein</fullName>
    </submittedName>
</protein>
<evidence type="ECO:0000313" key="2">
    <source>
        <dbReference type="Proteomes" id="UP001230253"/>
    </source>
</evidence>
<dbReference type="Proteomes" id="UP001230253">
    <property type="component" value="Unassembled WGS sequence"/>
</dbReference>
<evidence type="ECO:0000313" key="1">
    <source>
        <dbReference type="EMBL" id="MDQ0324630.1"/>
    </source>
</evidence>
<proteinExistence type="predicted"/>
<sequence>MAEYSITVEMDQNTVKSLKDSGYYMYGFKAVRGQSSGMPTVWFSSQNFLTDTTLTWEENYQAYISNDQIESNVVIHASAKADIDLGQTMNVDNVGNVSVTGEGTGGAISIMNNSTTQYSCGMSQQNPSGDYTTLCAFPLYGNGLDLIVPIETVLLMFATKPVKTATVIAQAFAQGALIDLTGVSSRSLSFDINKGWDASSATWMKKIAANSPLQPLLILPQVSESKAARRLAAAAA</sequence>